<feature type="transmembrane region" description="Helical" evidence="6">
    <location>
        <begin position="128"/>
        <end position="151"/>
    </location>
</feature>
<keyword evidence="3 6" id="KW-0812">Transmembrane</keyword>
<evidence type="ECO:0000256" key="5">
    <source>
        <dbReference type="ARBA" id="ARBA00023136"/>
    </source>
</evidence>
<proteinExistence type="predicted"/>
<keyword evidence="5 6" id="KW-0472">Membrane</keyword>
<comment type="caution">
    <text evidence="7">The sequence shown here is derived from an EMBL/GenBank/DDBJ whole genome shotgun (WGS) entry which is preliminary data.</text>
</comment>
<evidence type="ECO:0000256" key="4">
    <source>
        <dbReference type="ARBA" id="ARBA00022989"/>
    </source>
</evidence>
<feature type="transmembrane region" description="Helical" evidence="6">
    <location>
        <begin position="223"/>
        <end position="243"/>
    </location>
</feature>
<accession>A0ABS7GG92</accession>
<dbReference type="Pfam" id="PF03706">
    <property type="entry name" value="LPG_synthase_TM"/>
    <property type="match status" value="1"/>
</dbReference>
<name>A0ABS7GG92_9BACT</name>
<gene>
    <name evidence="7" type="ORF">K1Y79_20380</name>
</gene>
<protein>
    <submittedName>
        <fullName evidence="7">Flippase-like domain-containing protein</fullName>
    </submittedName>
</protein>
<dbReference type="NCBIfam" id="TIGR00374">
    <property type="entry name" value="flippase-like domain"/>
    <property type="match status" value="1"/>
</dbReference>
<reference evidence="7 8" key="1">
    <citation type="submission" date="2021-08" db="EMBL/GenBank/DDBJ databases">
        <title>The genome sequence of Chitinophaga sp. B61.</title>
        <authorList>
            <person name="Zhang X."/>
        </authorList>
    </citation>
    <scope>NUCLEOTIDE SEQUENCE [LARGE SCALE GENOMIC DNA]</scope>
    <source>
        <strain evidence="7 8">B61</strain>
    </source>
</reference>
<evidence type="ECO:0000256" key="1">
    <source>
        <dbReference type="ARBA" id="ARBA00004651"/>
    </source>
</evidence>
<organism evidence="7 8">
    <name type="scientific">Chitinophaga rhizophila</name>
    <dbReference type="NCBI Taxonomy" id="2866212"/>
    <lineage>
        <taxon>Bacteria</taxon>
        <taxon>Pseudomonadati</taxon>
        <taxon>Bacteroidota</taxon>
        <taxon>Chitinophagia</taxon>
        <taxon>Chitinophagales</taxon>
        <taxon>Chitinophagaceae</taxon>
        <taxon>Chitinophaga</taxon>
    </lineage>
</organism>
<evidence type="ECO:0000313" key="7">
    <source>
        <dbReference type="EMBL" id="MBW8686707.1"/>
    </source>
</evidence>
<feature type="transmembrane region" description="Helical" evidence="6">
    <location>
        <begin position="70"/>
        <end position="89"/>
    </location>
</feature>
<dbReference type="PANTHER" id="PTHR39087:SF2">
    <property type="entry name" value="UPF0104 MEMBRANE PROTEIN MJ1595"/>
    <property type="match status" value="1"/>
</dbReference>
<feature type="transmembrane region" description="Helical" evidence="6">
    <location>
        <begin position="40"/>
        <end position="58"/>
    </location>
</feature>
<feature type="transmembrane region" description="Helical" evidence="6">
    <location>
        <begin position="300"/>
        <end position="323"/>
    </location>
</feature>
<dbReference type="InterPro" id="IPR022791">
    <property type="entry name" value="L-PG_synthase/AglD"/>
</dbReference>
<dbReference type="RefSeq" id="WP_220252042.1">
    <property type="nucleotide sequence ID" value="NZ_JAICCF010000004.1"/>
</dbReference>
<feature type="transmembrane region" description="Helical" evidence="6">
    <location>
        <begin position="255"/>
        <end position="280"/>
    </location>
</feature>
<evidence type="ECO:0000313" key="8">
    <source>
        <dbReference type="Proteomes" id="UP000812961"/>
    </source>
</evidence>
<dbReference type="Proteomes" id="UP000812961">
    <property type="component" value="Unassembled WGS sequence"/>
</dbReference>
<keyword evidence="4 6" id="KW-1133">Transmembrane helix</keyword>
<evidence type="ECO:0000256" key="3">
    <source>
        <dbReference type="ARBA" id="ARBA00022692"/>
    </source>
</evidence>
<evidence type="ECO:0000256" key="6">
    <source>
        <dbReference type="SAM" id="Phobius"/>
    </source>
</evidence>
<evidence type="ECO:0000256" key="2">
    <source>
        <dbReference type="ARBA" id="ARBA00022475"/>
    </source>
</evidence>
<keyword evidence="2" id="KW-1003">Cell membrane</keyword>
<sequence length="341" mass="37680">MPKFLKFICFLAIGLGLVWLVTHNLTDKEKDDIFNSLGRANYWLLIPVIIVGIASHWYRAVRWKLIMQPLGYNPGTLNTFFAVMVGYLANLAVPRLGEVTRCGIVARYEKIPVDKLVGTMIAERAVDMLLLIILMVITVAIQIDVIGGLFLNEIWHPVENKLGAAGSSRSLLLAGIVLGILLLCYIGFRLIARSGIGIKLRALAHGVWDGIRSIGKMEKKGWFIFYSVLIWVMYFAMMYLGFYCMEETRYLGLKAALAVLIIGSVGMIVTPGGTGAYQFLVQRTLMVYGVLDTSAYAFGWIVWSAQTLLVLIVGLASLIALPLMNRTQVQAAKTGTPADAR</sequence>
<comment type="subcellular location">
    <subcellularLocation>
        <location evidence="1">Cell membrane</location>
        <topology evidence="1">Multi-pass membrane protein</topology>
    </subcellularLocation>
</comment>
<keyword evidence="8" id="KW-1185">Reference proteome</keyword>
<dbReference type="EMBL" id="JAICCF010000004">
    <property type="protein sequence ID" value="MBW8686707.1"/>
    <property type="molecule type" value="Genomic_DNA"/>
</dbReference>
<feature type="transmembrane region" description="Helical" evidence="6">
    <location>
        <begin position="171"/>
        <end position="192"/>
    </location>
</feature>
<dbReference type="PANTHER" id="PTHR39087">
    <property type="entry name" value="UPF0104 MEMBRANE PROTEIN MJ1595"/>
    <property type="match status" value="1"/>
</dbReference>